<proteinExistence type="predicted"/>
<accession>A0ACC2X167</accession>
<reference evidence="1" key="1">
    <citation type="submission" date="2023-04" db="EMBL/GenBank/DDBJ databases">
        <title>Draft Genome sequencing of Naganishia species isolated from polar environments using Oxford Nanopore Technology.</title>
        <authorList>
            <person name="Leo P."/>
            <person name="Venkateswaran K."/>
        </authorList>
    </citation>
    <scope>NUCLEOTIDE SEQUENCE</scope>
    <source>
        <strain evidence="1">MNA-CCFEE 5425</strain>
    </source>
</reference>
<evidence type="ECO:0000313" key="1">
    <source>
        <dbReference type="EMBL" id="KAJ9117012.1"/>
    </source>
</evidence>
<dbReference type="EMBL" id="JASBWU010000013">
    <property type="protein sequence ID" value="KAJ9117012.1"/>
    <property type="molecule type" value="Genomic_DNA"/>
</dbReference>
<gene>
    <name evidence="1" type="ORF">QFC22_004670</name>
</gene>
<protein>
    <submittedName>
        <fullName evidence="1">Uncharacterized protein</fullName>
    </submittedName>
</protein>
<comment type="caution">
    <text evidence="1">The sequence shown here is derived from an EMBL/GenBank/DDBJ whole genome shotgun (WGS) entry which is preliminary data.</text>
</comment>
<sequence>MSLTRIQTRTTVGLRSRVPLVVRHNHSTRQPLRILALPLARSPTDPEGKKPLIYWHVSQRYARKGNEQGKNQSVELDLKEPASWAPYAIEKTASTWLSWGEKPEEGKDGWAEKVKGAKYWVWSKGEGLMDRIEAEEWALKSINPALPAVPSNADSSYRIPIIFPSSHPSIPSSSTLPDELRAHLAARIPHHKRLLIRSLILLPFTIPVAALPIIPNLPGFYVAFRAYSHWKALQGAKWLSAAVGESGEAGKVEVVASDALAGCFVVPPADGVSASSTPVAAQESSNTAPDSTSTPASHPTGAPMSVEFSGETMAEKTTEMLNLTHGGAGSKQAETETKRDTDDGVNHSSSDVSHDTTSTPSSLVHPSQRSGTSKTFSESTIDTAQQKITSSTPQFVSPASAASAKTARDRKVDVNIYFPTSSVPRLVKAFDLSPHEVVDVTRAAMQARIRWVKVLKDSEKTA</sequence>
<dbReference type="Proteomes" id="UP001243375">
    <property type="component" value="Unassembled WGS sequence"/>
</dbReference>
<organism evidence="1 2">
    <name type="scientific">Naganishia vaughanmartiniae</name>
    <dbReference type="NCBI Taxonomy" id="1424756"/>
    <lineage>
        <taxon>Eukaryota</taxon>
        <taxon>Fungi</taxon>
        <taxon>Dikarya</taxon>
        <taxon>Basidiomycota</taxon>
        <taxon>Agaricomycotina</taxon>
        <taxon>Tremellomycetes</taxon>
        <taxon>Filobasidiales</taxon>
        <taxon>Filobasidiaceae</taxon>
        <taxon>Naganishia</taxon>
    </lineage>
</organism>
<evidence type="ECO:0000313" key="2">
    <source>
        <dbReference type="Proteomes" id="UP001243375"/>
    </source>
</evidence>
<keyword evidence="2" id="KW-1185">Reference proteome</keyword>
<name>A0ACC2X167_9TREE</name>